<dbReference type="Gene3D" id="2.60.390.10">
    <property type="entry name" value="Beta-galactosidase, domain 3"/>
    <property type="match status" value="1"/>
</dbReference>
<organism evidence="17 18">
    <name type="scientific">Fusarium oxysporum f. sp. conglutinans</name>
    <dbReference type="NCBI Taxonomy" id="100902"/>
    <lineage>
        <taxon>Eukaryota</taxon>
        <taxon>Fungi</taxon>
        <taxon>Dikarya</taxon>
        <taxon>Ascomycota</taxon>
        <taxon>Pezizomycotina</taxon>
        <taxon>Sordariomycetes</taxon>
        <taxon>Hypocreomycetidae</taxon>
        <taxon>Hypocreales</taxon>
        <taxon>Nectriaceae</taxon>
        <taxon>Fusarium</taxon>
        <taxon>Fusarium oxysporum species complex</taxon>
    </lineage>
</organism>
<comment type="caution">
    <text evidence="17">The sequence shown here is derived from an EMBL/GenBank/DDBJ whole genome shotgun (WGS) entry which is preliminary data.</text>
</comment>
<dbReference type="PANTHER" id="PTHR23421">
    <property type="entry name" value="BETA-GALACTOSIDASE RELATED"/>
    <property type="match status" value="1"/>
</dbReference>
<evidence type="ECO:0000256" key="7">
    <source>
        <dbReference type="ARBA" id="ARBA00022801"/>
    </source>
</evidence>
<keyword evidence="12" id="KW-0624">Polysaccharide degradation</keyword>
<dbReference type="InterPro" id="IPR031330">
    <property type="entry name" value="Gly_Hdrlase_35_cat"/>
</dbReference>
<dbReference type="SUPFAM" id="SSF49785">
    <property type="entry name" value="Galactose-binding domain-like"/>
    <property type="match status" value="2"/>
</dbReference>
<dbReference type="GO" id="GO:0005576">
    <property type="term" value="C:extracellular region"/>
    <property type="evidence" value="ECO:0007669"/>
    <property type="project" value="UniProtKB-SubCell"/>
</dbReference>
<dbReference type="InterPro" id="IPR001944">
    <property type="entry name" value="Glycoside_Hdrlase_35"/>
</dbReference>
<evidence type="ECO:0000256" key="2">
    <source>
        <dbReference type="ARBA" id="ARBA00004613"/>
    </source>
</evidence>
<dbReference type="FunFam" id="2.60.120.260:FF:000088">
    <property type="entry name" value="Beta-galactosidase A"/>
    <property type="match status" value="1"/>
</dbReference>
<dbReference type="InterPro" id="IPR008979">
    <property type="entry name" value="Galactose-bd-like_sf"/>
</dbReference>
<gene>
    <name evidence="17" type="ORF">HZS61_011121</name>
</gene>
<evidence type="ECO:0000256" key="6">
    <source>
        <dbReference type="ARBA" id="ARBA00022729"/>
    </source>
</evidence>
<proteinExistence type="inferred from homology"/>
<evidence type="ECO:0000259" key="16">
    <source>
        <dbReference type="SMART" id="SM01029"/>
    </source>
</evidence>
<accession>A0A8H6GXQ8</accession>
<dbReference type="PROSITE" id="PS01182">
    <property type="entry name" value="GLYCOSYL_HYDROL_F35"/>
    <property type="match status" value="1"/>
</dbReference>
<evidence type="ECO:0000256" key="3">
    <source>
        <dbReference type="ARBA" id="ARBA00009809"/>
    </source>
</evidence>
<dbReference type="FunFam" id="2.60.120.260:FF:000065">
    <property type="entry name" value="Beta-galactosidase A"/>
    <property type="match status" value="1"/>
</dbReference>
<dbReference type="InterPro" id="IPR025972">
    <property type="entry name" value="BetaGal_dom3"/>
</dbReference>
<evidence type="ECO:0000313" key="18">
    <source>
        <dbReference type="Proteomes" id="UP000593570"/>
    </source>
</evidence>
<keyword evidence="9" id="KW-0325">Glycoprotein</keyword>
<dbReference type="InterPro" id="IPR037110">
    <property type="entry name" value="Betagal_dom2_sf"/>
</dbReference>
<keyword evidence="11 13" id="KW-0326">Glycosidase</keyword>
<feature type="domain" description="Beta-galactosidase" evidence="16">
    <location>
        <begin position="391"/>
        <end position="565"/>
    </location>
</feature>
<evidence type="ECO:0000256" key="10">
    <source>
        <dbReference type="ARBA" id="ARBA00023277"/>
    </source>
</evidence>
<dbReference type="InterPro" id="IPR019801">
    <property type="entry name" value="Glyco_hydro_35_CS"/>
</dbReference>
<dbReference type="FunFam" id="2.102.20.10:FF:000001">
    <property type="entry name" value="Beta-galactosidase A"/>
    <property type="match status" value="1"/>
</dbReference>
<keyword evidence="6 15" id="KW-0732">Signal</keyword>
<dbReference type="Pfam" id="PF13364">
    <property type="entry name" value="BetaGal_ABD2"/>
    <property type="match status" value="2"/>
</dbReference>
<evidence type="ECO:0000256" key="5">
    <source>
        <dbReference type="ARBA" id="ARBA00022525"/>
    </source>
</evidence>
<dbReference type="Gene3D" id="2.102.20.10">
    <property type="entry name" value="Beta-galactosidase, domain 2"/>
    <property type="match status" value="1"/>
</dbReference>
<keyword evidence="8" id="KW-1015">Disulfide bond</keyword>
<sequence length="999" mass="110858">MRFGSSVYAGLALLASVSQAKTLTLTATNTSSDLVQWDQHSLFINGSRLIILSGEFHPWRLPSPGLWFDVLQKIKALGYNAVTFYVNWALVEGKEGDLRFNDAFDLQPFINAAIEAGLYLIARPGPYINSELSGGGFPGRLQRLEGELRSTAPDFLNSTEHYVSSVLDIITKAEITNGGPVILVQPENEYSLAVADNPLTGVSNLDPNYMEWVKQQFLRNGVTVPLISNDMIPLGNWAPGTGKGELDIYAHDMYPFYKGCGKPDDWTDITALSWDYTYENHTEDSPSSPYAILEYQGRAPDPWGGVGLDLCAAKIGQDFARVFLKELIARSVKVLNLYMTYGGTNWGNMGHPEGYTSYDHGASIREDRRVDREKCSEAKLQSRWLHASKAYLTAIPQRATHAFVNTDEIIMTPIIGNRTRFYVTRHTQFDSEEDISYRLNLPTSHGDVIVPRLGGDLILKGRDSKIHVTDFDVGGINLIYSSGEIYTWKRYGDKRVLILYGGEGETHEFALPSSLGGPTVEGDNVRIRAKSDMTIINWHVLPDRRVVHFEDLDVYLLWRNMAYNYWVLDLADAETGAIPFQETESSLIVNGGYLMRNATLIDKKLYLTGDLNTTTKIEVISGAPSDVSVFLNGQCLNTAKQKHGRTKATADFVQPSFKLPDLSTLVWKRLDSLPEISQNYSDEAWTEAFLKETTNLGNLTTPKSLYSGDYGYHSGSLLFRGHFTASGNESGFNITVQGGLASGSSVWLGDAFLGSFYGDAHAENQTLSLELPSLDAGHPHVLTVLIDQMGYTMNFYVHSDAMKSPRGVLDYSLDGHKKEDITWRMTGNLRGEDYVDKVRGPYNEGAMFAERNGFHLPGAPTGSWELGSPYQGISAPGVAFYTATFDLDIPDGYDIPLSFVFDRSPKAEPGYNYRVQLFVNGYQFGKYVNNIGPQTKFPVPEGILNYKGENTVALTLWALDEAGARVKGFRLEADGIIQSGYKKPGLANLAGWQERPDAY</sequence>
<comment type="subcellular location">
    <subcellularLocation>
        <location evidence="2">Secreted</location>
    </subcellularLocation>
</comment>
<evidence type="ECO:0000256" key="13">
    <source>
        <dbReference type="RuleBase" id="RU000675"/>
    </source>
</evidence>
<evidence type="ECO:0000256" key="14">
    <source>
        <dbReference type="RuleBase" id="RU003679"/>
    </source>
</evidence>
<dbReference type="InterPro" id="IPR018954">
    <property type="entry name" value="Betagal_dom2"/>
</dbReference>
<reference evidence="17 18" key="1">
    <citation type="journal article" date="2020" name="bioRxiv">
        <title>A chromosome-scale genome assembly for the Fusarium oxysporum strain Fo5176 to establish a model Arabidopsis-fungal pathosystem.</title>
        <authorList>
            <person name="Fokkens L."/>
            <person name="Guo L."/>
            <person name="Dora S."/>
            <person name="Wang B."/>
            <person name="Ye K."/>
            <person name="Sanchez-Rodriguez C."/>
            <person name="Croll D."/>
        </authorList>
    </citation>
    <scope>NUCLEOTIDE SEQUENCE [LARGE SCALE GENOMIC DNA]</scope>
    <source>
        <strain evidence="17 18">Fo5176</strain>
    </source>
</reference>
<dbReference type="Pfam" id="PF10435">
    <property type="entry name" value="BetaGal_dom2"/>
    <property type="match status" value="1"/>
</dbReference>
<dbReference type="GO" id="GO:0004565">
    <property type="term" value="F:beta-galactosidase activity"/>
    <property type="evidence" value="ECO:0007669"/>
    <property type="project" value="UniProtKB-EC"/>
</dbReference>
<comment type="catalytic activity">
    <reaction evidence="1 13">
        <text>Hydrolysis of terminal non-reducing beta-D-galactose residues in beta-D-galactosides.</text>
        <dbReference type="EC" id="3.2.1.23"/>
    </reaction>
</comment>
<dbReference type="EC" id="3.2.1.23" evidence="4 13"/>
<evidence type="ECO:0000256" key="15">
    <source>
        <dbReference type="SAM" id="SignalP"/>
    </source>
</evidence>
<name>A0A8H6GXQ8_FUSOX</name>
<dbReference type="AlphaFoldDB" id="A0A8H6GXQ8"/>
<dbReference type="EMBL" id="JACDXP010000004">
    <property type="protein sequence ID" value="KAF6525326.1"/>
    <property type="molecule type" value="Genomic_DNA"/>
</dbReference>
<evidence type="ECO:0000256" key="8">
    <source>
        <dbReference type="ARBA" id="ARBA00023157"/>
    </source>
</evidence>
<protein>
    <recommendedName>
        <fullName evidence="4 13">Beta-galactosidase</fullName>
        <ecNumber evidence="4 13">3.2.1.23</ecNumber>
    </recommendedName>
</protein>
<dbReference type="Pfam" id="PF13363">
    <property type="entry name" value="BetaGal_dom3"/>
    <property type="match status" value="1"/>
</dbReference>
<feature type="chain" id="PRO_5034199648" description="Beta-galactosidase" evidence="15">
    <location>
        <begin position="21"/>
        <end position="999"/>
    </location>
</feature>
<comment type="similarity">
    <text evidence="3 14">Belongs to the glycosyl hydrolase 35 family.</text>
</comment>
<evidence type="ECO:0000256" key="4">
    <source>
        <dbReference type="ARBA" id="ARBA00012756"/>
    </source>
</evidence>
<evidence type="ECO:0000256" key="11">
    <source>
        <dbReference type="ARBA" id="ARBA00023295"/>
    </source>
</evidence>
<feature type="signal peptide" evidence="15">
    <location>
        <begin position="1"/>
        <end position="20"/>
    </location>
</feature>
<dbReference type="PRINTS" id="PR00742">
    <property type="entry name" value="GLHYDRLASE35"/>
</dbReference>
<evidence type="ECO:0000256" key="12">
    <source>
        <dbReference type="ARBA" id="ARBA00023326"/>
    </source>
</evidence>
<evidence type="ECO:0000256" key="1">
    <source>
        <dbReference type="ARBA" id="ARBA00001412"/>
    </source>
</evidence>
<dbReference type="SUPFAM" id="SSF117100">
    <property type="entry name" value="Beta-galactosidase LacA, domain 3"/>
    <property type="match status" value="1"/>
</dbReference>
<evidence type="ECO:0000256" key="9">
    <source>
        <dbReference type="ARBA" id="ARBA00023180"/>
    </source>
</evidence>
<dbReference type="Pfam" id="PF01301">
    <property type="entry name" value="Glyco_hydro_35"/>
    <property type="match status" value="1"/>
</dbReference>
<dbReference type="InterPro" id="IPR036833">
    <property type="entry name" value="BetaGal_dom3_sf"/>
</dbReference>
<keyword evidence="7 13" id="KW-0378">Hydrolase</keyword>
<keyword evidence="5" id="KW-0964">Secreted</keyword>
<dbReference type="SUPFAM" id="SSF51011">
    <property type="entry name" value="Glycosyl hydrolase domain"/>
    <property type="match status" value="1"/>
</dbReference>
<dbReference type="Gene3D" id="3.20.20.80">
    <property type="entry name" value="Glycosidases"/>
    <property type="match status" value="1"/>
</dbReference>
<dbReference type="InterPro" id="IPR017853">
    <property type="entry name" value="GH"/>
</dbReference>
<dbReference type="Proteomes" id="UP000593570">
    <property type="component" value="Unassembled WGS sequence"/>
</dbReference>
<dbReference type="GO" id="GO:0000272">
    <property type="term" value="P:polysaccharide catabolic process"/>
    <property type="evidence" value="ECO:0007669"/>
    <property type="project" value="UniProtKB-KW"/>
</dbReference>
<evidence type="ECO:0000313" key="17">
    <source>
        <dbReference type="EMBL" id="KAF6525326.1"/>
    </source>
</evidence>
<keyword evidence="10" id="KW-0119">Carbohydrate metabolism</keyword>
<dbReference type="SUPFAM" id="SSF51445">
    <property type="entry name" value="(Trans)glycosidases"/>
    <property type="match status" value="1"/>
</dbReference>
<dbReference type="InterPro" id="IPR025300">
    <property type="entry name" value="BetaGal_jelly_roll_dom"/>
</dbReference>
<dbReference type="FunFam" id="3.20.20.80:FF:000040">
    <property type="entry name" value="Beta-galactosidase A"/>
    <property type="match status" value="1"/>
</dbReference>
<dbReference type="Gene3D" id="2.60.120.260">
    <property type="entry name" value="Galactose-binding domain-like"/>
    <property type="match status" value="2"/>
</dbReference>
<dbReference type="SMART" id="SM01029">
    <property type="entry name" value="BetaGal_dom2"/>
    <property type="match status" value="1"/>
</dbReference>